<evidence type="ECO:0000256" key="13">
    <source>
        <dbReference type="ARBA" id="ARBA00052071"/>
    </source>
</evidence>
<reference evidence="22" key="1">
    <citation type="submission" date="2011-08" db="EMBL/GenBank/DDBJ databases">
        <title>The draft genome of Latimeria chalumnae.</title>
        <authorList>
            <person name="Di Palma F."/>
            <person name="Alfoldi J."/>
            <person name="Johnson J."/>
            <person name="Berlin A."/>
            <person name="Gnerre S."/>
            <person name="Jaffe D."/>
            <person name="MacCallum I."/>
            <person name="Young S."/>
            <person name="Walker B.J."/>
            <person name="Lander E."/>
            <person name="Lindblad-Toh K."/>
        </authorList>
    </citation>
    <scope>NUCLEOTIDE SEQUENCE [LARGE SCALE GENOMIC DNA]</scope>
    <source>
        <strain evidence="22">Wild caught</strain>
    </source>
</reference>
<dbReference type="SMART" id="SM00128">
    <property type="entry name" value="IPPc"/>
    <property type="match status" value="1"/>
</dbReference>
<feature type="compositionally biased region" description="Polar residues" evidence="19">
    <location>
        <begin position="520"/>
        <end position="534"/>
    </location>
</feature>
<dbReference type="OMA" id="MYIILQE"/>
<dbReference type="InterPro" id="IPR036691">
    <property type="entry name" value="Endo/exonu/phosph_ase_sf"/>
</dbReference>
<dbReference type="GO" id="GO:0005737">
    <property type="term" value="C:cytoplasm"/>
    <property type="evidence" value="ECO:0007669"/>
    <property type="project" value="UniProtKB-SubCell"/>
</dbReference>
<keyword evidence="6" id="KW-0963">Cytoplasm</keyword>
<dbReference type="AlphaFoldDB" id="H3BFL5"/>
<dbReference type="GO" id="GO:0046856">
    <property type="term" value="P:phosphatidylinositol dephosphorylation"/>
    <property type="evidence" value="ECO:0007669"/>
    <property type="project" value="InterPro"/>
</dbReference>
<dbReference type="InterPro" id="IPR041611">
    <property type="entry name" value="SKICH"/>
</dbReference>
<comment type="similarity">
    <text evidence="2">Belongs to the inositol 1,4,5-trisphosphate 5-phosphatase type II family.</text>
</comment>
<evidence type="ECO:0000256" key="5">
    <source>
        <dbReference type="ARBA" id="ARBA00022481"/>
    </source>
</evidence>
<comment type="function">
    <text evidence="14">Inositol 5-phosphatase, which converts inositol 1,4,5-trisphosphate to inositol 1,4-bisphosphate. Also converts phosphatidylinositol 4,5-bisphosphate to phosphatidylinositol 4-phosphate and inositol 1,3,4,5-tetrakisphosphate to inositol 1,3,4-trisphosphate in vitro. May be involved in modulation of the function of inositol and phosphatidylinositol polyphosphate-binding proteins that are present at membranes ruffles.</text>
</comment>
<evidence type="ECO:0000256" key="16">
    <source>
        <dbReference type="ARBA" id="ARBA00075782"/>
    </source>
</evidence>
<dbReference type="GeneTree" id="ENSGT00940000156855"/>
<evidence type="ECO:0000256" key="12">
    <source>
        <dbReference type="ARBA" id="ARBA00051894"/>
    </source>
</evidence>
<dbReference type="PANTHER" id="PTHR11200:SF127">
    <property type="entry name" value="PHOSPHATIDYLINOSITOL 4,5-BISPHOSPHATE 5-PHOSPHATASE A"/>
    <property type="match status" value="1"/>
</dbReference>
<dbReference type="InterPro" id="IPR046985">
    <property type="entry name" value="IP5"/>
</dbReference>
<dbReference type="PANTHER" id="PTHR11200">
    <property type="entry name" value="INOSITOL 5-PHOSPHATASE"/>
    <property type="match status" value="1"/>
</dbReference>
<evidence type="ECO:0000256" key="2">
    <source>
        <dbReference type="ARBA" id="ARBA00005910"/>
    </source>
</evidence>
<dbReference type="Ensembl" id="ENSLACT00000020826.1">
    <property type="protein sequence ID" value="ENSLACP00000020686.1"/>
    <property type="gene ID" value="ENSLACG00000018176.1"/>
</dbReference>
<dbReference type="InterPro" id="IPR000300">
    <property type="entry name" value="IPPc"/>
</dbReference>
<evidence type="ECO:0000256" key="6">
    <source>
        <dbReference type="ARBA" id="ARBA00022490"/>
    </source>
</evidence>
<evidence type="ECO:0000256" key="9">
    <source>
        <dbReference type="ARBA" id="ARBA00022801"/>
    </source>
</evidence>
<evidence type="ECO:0000256" key="4">
    <source>
        <dbReference type="ARBA" id="ARBA00013044"/>
    </source>
</evidence>
<dbReference type="EMBL" id="AFYH01024377">
    <property type="status" value="NOT_ANNOTATED_CDS"/>
    <property type="molecule type" value="Genomic_DNA"/>
</dbReference>
<feature type="domain" description="Inositol polyphosphate-related phosphatase" evidence="20">
    <location>
        <begin position="1"/>
        <end position="323"/>
    </location>
</feature>
<dbReference type="FunFam" id="3.60.10.10:FF:000013">
    <property type="entry name" value="Phosphatidylinositol 4,5-bisphosphate 5-phosphatase A"/>
    <property type="match status" value="1"/>
</dbReference>
<dbReference type="GO" id="GO:0001726">
    <property type="term" value="C:ruffle"/>
    <property type="evidence" value="ECO:0007669"/>
    <property type="project" value="TreeGrafter"/>
</dbReference>
<evidence type="ECO:0000256" key="10">
    <source>
        <dbReference type="ARBA" id="ARBA00023036"/>
    </source>
</evidence>
<dbReference type="GO" id="GO:0004439">
    <property type="term" value="F:phosphatidylinositol-4,5-bisphosphate 5-phosphatase activity"/>
    <property type="evidence" value="ECO:0007669"/>
    <property type="project" value="UniProtKB-EC"/>
</dbReference>
<gene>
    <name evidence="21" type="primary">INPP5J</name>
</gene>
<comment type="subcellular location">
    <subcellularLocation>
        <location evidence="1">Cytoplasm</location>
    </subcellularLocation>
</comment>
<keyword evidence="10" id="KW-0729">SH3-binding</keyword>
<dbReference type="eggNOG" id="KOG0565">
    <property type="taxonomic scope" value="Eukaryota"/>
</dbReference>
<keyword evidence="9" id="KW-0378">Hydrolase</keyword>
<evidence type="ECO:0000256" key="3">
    <source>
        <dbReference type="ARBA" id="ARBA00012997"/>
    </source>
</evidence>
<evidence type="ECO:0000256" key="11">
    <source>
        <dbReference type="ARBA" id="ARBA00050516"/>
    </source>
</evidence>
<dbReference type="EMBL" id="AFYH01024376">
    <property type="status" value="NOT_ANNOTATED_CDS"/>
    <property type="molecule type" value="Genomic_DNA"/>
</dbReference>
<dbReference type="FunFam" id="2.60.40.2840:FF:000003">
    <property type="entry name" value="Phosphatidylinositol 4,5-bisphosphate 5-phosphatase A"/>
    <property type="match status" value="1"/>
</dbReference>
<accession>H3BFL5</accession>
<feature type="compositionally biased region" description="Basic and acidic residues" evidence="19">
    <location>
        <begin position="655"/>
        <end position="671"/>
    </location>
</feature>
<dbReference type="EC" id="3.1.3.56" evidence="3"/>
<feature type="compositionally biased region" description="Basic and acidic residues" evidence="19">
    <location>
        <begin position="561"/>
        <end position="579"/>
    </location>
</feature>
<keyword evidence="5" id="KW-0488">Methylation</keyword>
<evidence type="ECO:0000256" key="15">
    <source>
        <dbReference type="ARBA" id="ARBA00067189"/>
    </source>
</evidence>
<evidence type="ECO:0000256" key="19">
    <source>
        <dbReference type="SAM" id="MobiDB-lite"/>
    </source>
</evidence>
<name>H3BFL5_LATCH</name>
<dbReference type="Gene3D" id="3.60.10.10">
    <property type="entry name" value="Endonuclease/exonuclease/phosphatase"/>
    <property type="match status" value="1"/>
</dbReference>
<dbReference type="SUPFAM" id="SSF56219">
    <property type="entry name" value="DNase I-like"/>
    <property type="match status" value="1"/>
</dbReference>
<evidence type="ECO:0000259" key="20">
    <source>
        <dbReference type="SMART" id="SM00128"/>
    </source>
</evidence>
<comment type="catalytic activity">
    <reaction evidence="13">
        <text>1D-myo-inositol 1,3,4,5-tetrakisphosphate + H2O = 1D-myo-inositol 1,3,4-trisphosphate + phosphate</text>
        <dbReference type="Rhea" id="RHEA:11392"/>
        <dbReference type="ChEBI" id="CHEBI:15377"/>
        <dbReference type="ChEBI" id="CHEBI:43474"/>
        <dbReference type="ChEBI" id="CHEBI:57895"/>
        <dbReference type="ChEBI" id="CHEBI:58414"/>
        <dbReference type="EC" id="3.1.3.56"/>
    </reaction>
    <physiologicalReaction direction="left-to-right" evidence="13">
        <dbReference type="Rhea" id="RHEA:11393"/>
    </physiologicalReaction>
</comment>
<protein>
    <recommendedName>
        <fullName evidence="15">Phosphatidylinositol 4,5-bisphosphate 5-phosphatase A</fullName>
        <ecNumber evidence="4">3.1.3.36</ecNumber>
        <ecNumber evidence="3">3.1.3.56</ecNumber>
    </recommendedName>
    <alternativeName>
        <fullName evidence="16">Inositol polyphosphate 5-phosphatase J</fullName>
    </alternativeName>
    <alternativeName>
        <fullName evidence="18">Phosphatidylinositol 1,3,4,5-tetrakisphosphate 5-phosphatase</fullName>
    </alternativeName>
    <alternativeName>
        <fullName evidence="17">Phosphatidylinositol 1,4,5-trisphosphate 5-phosphatase</fullName>
    </alternativeName>
</protein>
<dbReference type="InParanoid" id="H3BFL5"/>
<keyword evidence="8" id="KW-0677">Repeat</keyword>
<feature type="region of interest" description="Disordered" evidence="19">
    <location>
        <begin position="456"/>
        <end position="602"/>
    </location>
</feature>
<proteinExistence type="inferred from homology"/>
<organism evidence="21 22">
    <name type="scientific">Latimeria chalumnae</name>
    <name type="common">Coelacanth</name>
    <dbReference type="NCBI Taxonomy" id="7897"/>
    <lineage>
        <taxon>Eukaryota</taxon>
        <taxon>Metazoa</taxon>
        <taxon>Chordata</taxon>
        <taxon>Craniata</taxon>
        <taxon>Vertebrata</taxon>
        <taxon>Euteleostomi</taxon>
        <taxon>Coelacanthiformes</taxon>
        <taxon>Coelacanthidae</taxon>
        <taxon>Latimeria</taxon>
    </lineage>
</organism>
<dbReference type="EC" id="3.1.3.36" evidence="4"/>
<evidence type="ECO:0000313" key="22">
    <source>
        <dbReference type="Proteomes" id="UP000008672"/>
    </source>
</evidence>
<keyword evidence="22" id="KW-1185">Reference proteome</keyword>
<reference evidence="21" key="2">
    <citation type="submission" date="2025-08" db="UniProtKB">
        <authorList>
            <consortium name="Ensembl"/>
        </authorList>
    </citation>
    <scope>IDENTIFICATION</scope>
</reference>
<reference evidence="21" key="3">
    <citation type="submission" date="2025-09" db="UniProtKB">
        <authorList>
            <consortium name="Ensembl"/>
        </authorList>
    </citation>
    <scope>IDENTIFICATION</scope>
</reference>
<feature type="compositionally biased region" description="Basic residues" evidence="19">
    <location>
        <begin position="469"/>
        <end position="478"/>
    </location>
</feature>
<dbReference type="STRING" id="7897.ENSLACP00000020686"/>
<evidence type="ECO:0000256" key="18">
    <source>
        <dbReference type="ARBA" id="ARBA00080358"/>
    </source>
</evidence>
<dbReference type="Proteomes" id="UP000008672">
    <property type="component" value="Unassembled WGS sequence"/>
</dbReference>
<keyword evidence="7" id="KW-0597">Phosphoprotein</keyword>
<dbReference type="GO" id="GO:0005886">
    <property type="term" value="C:plasma membrane"/>
    <property type="evidence" value="ECO:0007669"/>
    <property type="project" value="TreeGrafter"/>
</dbReference>
<dbReference type="Pfam" id="PF17751">
    <property type="entry name" value="SKICH"/>
    <property type="match status" value="1"/>
</dbReference>
<evidence type="ECO:0000256" key="1">
    <source>
        <dbReference type="ARBA" id="ARBA00004496"/>
    </source>
</evidence>
<evidence type="ECO:0000256" key="7">
    <source>
        <dbReference type="ARBA" id="ARBA00022553"/>
    </source>
</evidence>
<comment type="catalytic activity">
    <reaction evidence="12">
        <text>1D-myo-inositol 1,4,5-trisphosphate + H2O = 1D-myo-inositol 1,4-bisphosphate + phosphate</text>
        <dbReference type="Rhea" id="RHEA:19797"/>
        <dbReference type="ChEBI" id="CHEBI:15377"/>
        <dbReference type="ChEBI" id="CHEBI:43474"/>
        <dbReference type="ChEBI" id="CHEBI:58282"/>
        <dbReference type="ChEBI" id="CHEBI:203600"/>
        <dbReference type="EC" id="3.1.3.56"/>
    </reaction>
    <physiologicalReaction direction="left-to-right" evidence="12">
        <dbReference type="Rhea" id="RHEA:19798"/>
    </physiologicalReaction>
</comment>
<comment type="catalytic activity">
    <reaction evidence="11">
        <text>a 1,2-diacyl-sn-glycero-3-phospho-(1D-myo-inositol-4,5-bisphosphate) + H2O = a 1,2-diacyl-sn-glycero-3-phospho-(1D-myo-inositol 4-phosphate) + phosphate</text>
        <dbReference type="Rhea" id="RHEA:22764"/>
        <dbReference type="ChEBI" id="CHEBI:15377"/>
        <dbReference type="ChEBI" id="CHEBI:43474"/>
        <dbReference type="ChEBI" id="CHEBI:58178"/>
        <dbReference type="ChEBI" id="CHEBI:58456"/>
        <dbReference type="EC" id="3.1.3.36"/>
    </reaction>
    <physiologicalReaction direction="left-to-right" evidence="11">
        <dbReference type="Rhea" id="RHEA:22765"/>
    </physiologicalReaction>
</comment>
<feature type="region of interest" description="Disordered" evidence="19">
    <location>
        <begin position="629"/>
        <end position="671"/>
    </location>
</feature>
<sequence length="671" mass="75618">RIYIVTWNVGSAVPPDDVTSLLGLHAGDGKVDMFVIGLQEVNSMINQRLKDALSVDQWSELFMDTLSPFSYVLVATDRMQGVLLLVFAKYYHLPFLRDVQTECTRTGLGGYWGNKGGVSGRLSIFGYLICFLNCHLPAHMENSERRMENFESILQLQQFNGHLANGVLDHDVVFWFGDLNFRIEDYDMHFVKYAIDNSKLHQLWEKDQLNMAKSTEPVLKGFEEGPLKFPPTYKFDVGTNTYDTRFSAKKRKPAWTDRILWKMKRVGSPAPPQASAARRIPSIQLARGVKVTQHSYHSHMEYVVSDHKPVSAIFTLKFPFKVDHPLVQIQVEDEWNKPSDAVVRFRMAANFPKSSWDWIGLYRVGFKHHKDYVGYVWAKHDDSDRMTHQYQVTFNEESLPKGVGEYILGYYSNNLNTIVGVTEPIQILLPCSASHSSQTDSSDFSSDGEEGSMMVLLRPKSRSPSPGKMKQRCQRSRSRSPALPKFQGLNLRPSSREKGKNRSPSPRGGHSPEVEKVHSHTSLNQKDQSLSGSRMDQRDSTPKTPHPSPKESITSGNRNAKNSDVRAPKQSRRPADEKRKKNKMPGDLVNQPPNLPSSAQQAVAPSSLSYNVCQNIDISVENTGIRIASPGVKEEQGSQAASRGHLSPGKINLGNREDSQKPDKDLHLKQT</sequence>
<dbReference type="GO" id="GO:0017124">
    <property type="term" value="F:SH3 domain binding"/>
    <property type="evidence" value="ECO:0007669"/>
    <property type="project" value="UniProtKB-KW"/>
</dbReference>
<feature type="compositionally biased region" description="Polar residues" evidence="19">
    <location>
        <begin position="551"/>
        <end position="560"/>
    </location>
</feature>
<evidence type="ECO:0000256" key="14">
    <source>
        <dbReference type="ARBA" id="ARBA00059259"/>
    </source>
</evidence>
<evidence type="ECO:0000256" key="8">
    <source>
        <dbReference type="ARBA" id="ARBA00022737"/>
    </source>
</evidence>
<dbReference type="Pfam" id="PF22669">
    <property type="entry name" value="Exo_endo_phos2"/>
    <property type="match status" value="1"/>
</dbReference>
<evidence type="ECO:0000313" key="21">
    <source>
        <dbReference type="Ensembl" id="ENSLACP00000020686.1"/>
    </source>
</evidence>
<dbReference type="GO" id="GO:0004445">
    <property type="term" value="F:inositol-polyphosphate 5-phosphatase activity"/>
    <property type="evidence" value="ECO:0007669"/>
    <property type="project" value="UniProtKB-EC"/>
</dbReference>
<dbReference type="HOGENOM" id="CLU_011711_3_1_1"/>
<dbReference type="Bgee" id="ENSLACG00000018176">
    <property type="expression patterns" value="Expressed in post-anal tail muscle and 2 other cell types or tissues"/>
</dbReference>
<evidence type="ECO:0000256" key="17">
    <source>
        <dbReference type="ARBA" id="ARBA00080251"/>
    </source>
</evidence>
<dbReference type="CDD" id="cd09094">
    <property type="entry name" value="INPP5c_INPP5J-like"/>
    <property type="match status" value="1"/>
</dbReference>
<dbReference type="Gene3D" id="2.60.40.2840">
    <property type="match status" value="1"/>
</dbReference>
<dbReference type="GO" id="GO:0034485">
    <property type="term" value="F:phosphatidylinositol-3,4,5-trisphosphate 5-phosphatase activity"/>
    <property type="evidence" value="ECO:0007669"/>
    <property type="project" value="TreeGrafter"/>
</dbReference>